<keyword evidence="3" id="KW-1185">Reference proteome</keyword>
<organism evidence="2 3">
    <name type="scientific">Rhizobium miluonense</name>
    <dbReference type="NCBI Taxonomy" id="411945"/>
    <lineage>
        <taxon>Bacteria</taxon>
        <taxon>Pseudomonadati</taxon>
        <taxon>Pseudomonadota</taxon>
        <taxon>Alphaproteobacteria</taxon>
        <taxon>Hyphomicrobiales</taxon>
        <taxon>Rhizobiaceae</taxon>
        <taxon>Rhizobium/Agrobacterium group</taxon>
        <taxon>Rhizobium</taxon>
    </lineage>
</organism>
<dbReference type="Proteomes" id="UP000199435">
    <property type="component" value="Unassembled WGS sequence"/>
</dbReference>
<accession>A0A1C3WVC4</accession>
<reference evidence="3" key="1">
    <citation type="submission" date="2016-08" db="EMBL/GenBank/DDBJ databases">
        <authorList>
            <person name="Varghese N."/>
            <person name="Submissions Spin"/>
        </authorList>
    </citation>
    <scope>NUCLEOTIDE SEQUENCE [LARGE SCALE GENOMIC DNA]</scope>
    <source>
        <strain evidence="3">HAMBI 2971</strain>
    </source>
</reference>
<name>A0A1C3WVC4_9HYPH</name>
<dbReference type="AlphaFoldDB" id="A0A1C3WVC4"/>
<gene>
    <name evidence="2" type="ORF">GA0061102_10425</name>
</gene>
<feature type="chain" id="PRO_5008685881" description="Lipoprotein" evidence="1">
    <location>
        <begin position="25"/>
        <end position="197"/>
    </location>
</feature>
<feature type="signal peptide" evidence="1">
    <location>
        <begin position="1"/>
        <end position="24"/>
    </location>
</feature>
<sequence>MNAQFRVCILSLLVSLALTGCQSAKPIAMSVNALPTAKGVQYGDVLAPQRAAGQDIPSLKGQRVVTVRTYEDVRKKDAQFSTREEMEGVDCALESEGYRASVKTPAEIRVPDYGYASRPVAVRCQSPGYRAGYATVQPFDKTSSERLGAASNNGLAGVVVVALIDAATDKKKHEFSYPPVYVTMNRIGCEKERSGCR</sequence>
<evidence type="ECO:0008006" key="4">
    <source>
        <dbReference type="Google" id="ProtNLM"/>
    </source>
</evidence>
<dbReference type="STRING" id="411945.GA0061102_10425"/>
<protein>
    <recommendedName>
        <fullName evidence="4">Lipoprotein</fullName>
    </recommendedName>
</protein>
<dbReference type="PROSITE" id="PS51257">
    <property type="entry name" value="PROKAR_LIPOPROTEIN"/>
    <property type="match status" value="1"/>
</dbReference>
<dbReference type="EMBL" id="FMAH01000042">
    <property type="protein sequence ID" value="SCB43921.1"/>
    <property type="molecule type" value="Genomic_DNA"/>
</dbReference>
<dbReference type="RefSeq" id="WP_139115106.1">
    <property type="nucleotide sequence ID" value="NZ_FMAH01000042.1"/>
</dbReference>
<keyword evidence="1" id="KW-0732">Signal</keyword>
<evidence type="ECO:0000256" key="1">
    <source>
        <dbReference type="SAM" id="SignalP"/>
    </source>
</evidence>
<proteinExistence type="predicted"/>
<evidence type="ECO:0000313" key="3">
    <source>
        <dbReference type="Proteomes" id="UP000199435"/>
    </source>
</evidence>
<evidence type="ECO:0000313" key="2">
    <source>
        <dbReference type="EMBL" id="SCB43921.1"/>
    </source>
</evidence>